<dbReference type="Proteomes" id="UP000070700">
    <property type="component" value="Unassembled WGS sequence"/>
</dbReference>
<dbReference type="OrthoDB" id="3557222at2759"/>
<gene>
    <name evidence="3" type="ORF">LY89DRAFT_239668</name>
</gene>
<dbReference type="EMBL" id="KQ947427">
    <property type="protein sequence ID" value="KUJ11219.1"/>
    <property type="molecule type" value="Genomic_DNA"/>
</dbReference>
<name>A0A194WU67_MOLSC</name>
<sequence>MLSLRLRSPEELRAFYSIPLQGSQKSQQVLNIGSSVTIQSESFVSHSVYTRSYLSRDSASYLGGRSLETLSSKSQKTIIIEEQLEFENNQEITPRQDSAIPPLEESEEDVPWLESLGHHPYHNLEGTKKIGRIGAWRLKSRRDNSSETAGFKNPAAFILYDNPKLRLDKETLSRIDTPGVTEDEIAHMKIIEDDMDDNFSLVGSPTSSLAPSDRLIGHADNSTRTLFLDFGVDSNVRTSTYSFDNDLDSDSDSDNMMIEDSNTHSLIEETLNKSNPPVEAPTSYYCLFCFRQFHSKEDWKDHEFLEHYSRARDWICMPWGSTDWLEDGDQICVFCGAVDPSPSHLKKHNDKPCCDQPVSERTFVCLEEFQEHLEKVHDQWLLTDNMNKWSFTPLDDYYWQCGFCEHILMTWTDRVRHMNHHFKERHSIACWDPFVPSYPFDRNTGMIKQWCPHEIDRNKLLAQQVERSKFFDEVEVPVSPNISLGLHIDKTVSVSVPGRVHSNNCSAYFDDEKVAIRHDKLWHQPRDVWLCPTKSDVETAAHLQIDPLASYLFPNPSSSPSKDYCPYCEESSEDIFYDLDKDIDECFTDWDVRIAHLESEHNFDGCPGDLMFFRSGQFLLHLVSSHNLRLSRSTKGIMESCRKKEVVLLDAQTSIQKSNPPDVSTSIKKSYPPPVSVESDRED</sequence>
<evidence type="ECO:0000313" key="3">
    <source>
        <dbReference type="EMBL" id="KUJ11219.1"/>
    </source>
</evidence>
<protein>
    <recommendedName>
        <fullName evidence="2">C2H2-type domain-containing protein</fullName>
    </recommendedName>
</protein>
<dbReference type="GeneID" id="28815827"/>
<dbReference type="InParanoid" id="A0A194WU67"/>
<feature type="region of interest" description="Disordered" evidence="1">
    <location>
        <begin position="653"/>
        <end position="683"/>
    </location>
</feature>
<evidence type="ECO:0000256" key="1">
    <source>
        <dbReference type="SAM" id="MobiDB-lite"/>
    </source>
</evidence>
<feature type="domain" description="C2H2-type" evidence="2">
    <location>
        <begin position="286"/>
        <end position="307"/>
    </location>
</feature>
<feature type="compositionally biased region" description="Polar residues" evidence="1">
    <location>
        <begin position="653"/>
        <end position="668"/>
    </location>
</feature>
<feature type="domain" description="C2H2-type" evidence="2">
    <location>
        <begin position="401"/>
        <end position="421"/>
    </location>
</feature>
<proteinExistence type="predicted"/>
<reference evidence="3 4" key="1">
    <citation type="submission" date="2015-10" db="EMBL/GenBank/DDBJ databases">
        <title>Full genome of DAOMC 229536 Phialocephala scopiformis, a fungal endophyte of spruce producing the potent anti-insectan compound rugulosin.</title>
        <authorList>
            <consortium name="DOE Joint Genome Institute"/>
            <person name="Walker A.K."/>
            <person name="Frasz S.L."/>
            <person name="Seifert K.A."/>
            <person name="Miller J.D."/>
            <person name="Mondo S.J."/>
            <person name="Labutti K."/>
            <person name="Lipzen A."/>
            <person name="Dockter R."/>
            <person name="Kennedy M."/>
            <person name="Grigoriev I.V."/>
            <person name="Spatafora J.W."/>
        </authorList>
    </citation>
    <scope>NUCLEOTIDE SEQUENCE [LARGE SCALE GENOMIC DNA]</scope>
    <source>
        <strain evidence="3 4">CBS 120377</strain>
    </source>
</reference>
<dbReference type="RefSeq" id="XP_018065574.1">
    <property type="nucleotide sequence ID" value="XM_018206101.1"/>
</dbReference>
<accession>A0A194WU67</accession>
<dbReference type="AlphaFoldDB" id="A0A194WU67"/>
<dbReference type="PROSITE" id="PS00028">
    <property type="entry name" value="ZINC_FINGER_C2H2_1"/>
    <property type="match status" value="2"/>
</dbReference>
<keyword evidence="4" id="KW-1185">Reference proteome</keyword>
<dbReference type="InterPro" id="IPR013087">
    <property type="entry name" value="Znf_C2H2_type"/>
</dbReference>
<evidence type="ECO:0000313" key="4">
    <source>
        <dbReference type="Proteomes" id="UP000070700"/>
    </source>
</evidence>
<dbReference type="SMART" id="SM00355">
    <property type="entry name" value="ZnF_C2H2"/>
    <property type="match status" value="2"/>
</dbReference>
<organism evidence="3 4">
    <name type="scientific">Mollisia scopiformis</name>
    <name type="common">Conifer needle endophyte fungus</name>
    <name type="synonym">Phialocephala scopiformis</name>
    <dbReference type="NCBI Taxonomy" id="149040"/>
    <lineage>
        <taxon>Eukaryota</taxon>
        <taxon>Fungi</taxon>
        <taxon>Dikarya</taxon>
        <taxon>Ascomycota</taxon>
        <taxon>Pezizomycotina</taxon>
        <taxon>Leotiomycetes</taxon>
        <taxon>Helotiales</taxon>
        <taxon>Mollisiaceae</taxon>
        <taxon>Mollisia</taxon>
    </lineage>
</organism>
<dbReference type="KEGG" id="psco:LY89DRAFT_239668"/>
<evidence type="ECO:0000259" key="2">
    <source>
        <dbReference type="PROSITE" id="PS00028"/>
    </source>
</evidence>